<organism evidence="1">
    <name type="scientific">uncultured bacterium</name>
    <name type="common">gcode 4</name>
    <dbReference type="NCBI Taxonomy" id="1234023"/>
    <lineage>
        <taxon>Bacteria</taxon>
        <taxon>environmental samples</taxon>
    </lineage>
</organism>
<sequence>MTKKKSKLDLFVEFAKPDENWVSKWINKTDFKWDYASLYFDNWFPWWRWSAKIKFKYILEVRKDITPWNRIDAIRLNWFNTKINLNQWIRKDIIDEITNKRCIVLGTHTSWDYKTAPDHKDWRKNNLETMNTKTQKIEDFQPLSKPANDAKRQFCKECKKSWQRYDATKLWYPVSVVKWDLQYDEKLWCKGCFWYDPIEFRKNLKFSWK</sequence>
<dbReference type="Pfam" id="PF05315">
    <property type="entry name" value="ICEA"/>
    <property type="match status" value="1"/>
</dbReference>
<gene>
    <name evidence="1" type="ORF">ACD_4C00283G0005</name>
</gene>
<comment type="caution">
    <text evidence="1">The sequence shown here is derived from an EMBL/GenBank/DDBJ whole genome shotgun (WGS) entry which is preliminary data.</text>
</comment>
<evidence type="ECO:0008006" key="2">
    <source>
        <dbReference type="Google" id="ProtNLM"/>
    </source>
</evidence>
<dbReference type="InterPro" id="IPR007979">
    <property type="entry name" value="NlaIII/ICEA1"/>
</dbReference>
<proteinExistence type="predicted"/>
<reference evidence="1" key="1">
    <citation type="journal article" date="2012" name="Science">
        <title>Fermentation, hydrogen, and sulfur metabolism in multiple uncultivated bacterial phyla.</title>
        <authorList>
            <person name="Wrighton K.C."/>
            <person name="Thomas B.C."/>
            <person name="Sharon I."/>
            <person name="Miller C.S."/>
            <person name="Castelle C.J."/>
            <person name="VerBerkmoes N.C."/>
            <person name="Wilkins M.J."/>
            <person name="Hettich R.L."/>
            <person name="Lipton M.S."/>
            <person name="Williams K.H."/>
            <person name="Long P.E."/>
            <person name="Banfield J.F."/>
        </authorList>
    </citation>
    <scope>NUCLEOTIDE SEQUENCE [LARGE SCALE GENOMIC DNA]</scope>
</reference>
<protein>
    <recommendedName>
        <fullName evidence="2">Restriction endonuclease</fullName>
    </recommendedName>
</protein>
<name>K2G8J7_9BACT</name>
<evidence type="ECO:0000313" key="1">
    <source>
        <dbReference type="EMBL" id="EKE26459.1"/>
    </source>
</evidence>
<dbReference type="EMBL" id="AMFJ01000799">
    <property type="protein sequence ID" value="EKE26459.1"/>
    <property type="molecule type" value="Genomic_DNA"/>
</dbReference>
<dbReference type="AlphaFoldDB" id="K2G8J7"/>
<accession>K2G8J7</accession>